<dbReference type="PANTHER" id="PTHR16897:SF2">
    <property type="entry name" value="OS03G0226600 PROTEIN"/>
    <property type="match status" value="1"/>
</dbReference>
<name>A0A8B8DC21_CRAVI</name>
<feature type="chain" id="PRO_5034452265" evidence="1">
    <location>
        <begin position="24"/>
        <end position="3414"/>
    </location>
</feature>
<keyword evidence="1" id="KW-0732">Signal</keyword>
<dbReference type="PROSITE" id="PS01186">
    <property type="entry name" value="EGF_2"/>
    <property type="match status" value="1"/>
</dbReference>
<evidence type="ECO:0000313" key="4">
    <source>
        <dbReference type="RefSeq" id="XP_022325205.1"/>
    </source>
</evidence>
<feature type="domain" description="EGF-like" evidence="2">
    <location>
        <begin position="223"/>
        <end position="234"/>
    </location>
</feature>
<dbReference type="InterPro" id="IPR036116">
    <property type="entry name" value="FN3_sf"/>
</dbReference>
<evidence type="ECO:0000256" key="1">
    <source>
        <dbReference type="SAM" id="SignalP"/>
    </source>
</evidence>
<dbReference type="GeneID" id="111125560"/>
<dbReference type="Proteomes" id="UP000694844">
    <property type="component" value="Chromosome 3"/>
</dbReference>
<protein>
    <submittedName>
        <fullName evidence="4">Uncharacterized protein LOC111125560</fullName>
    </submittedName>
</protein>
<evidence type="ECO:0000313" key="3">
    <source>
        <dbReference type="Proteomes" id="UP000694844"/>
    </source>
</evidence>
<dbReference type="KEGG" id="cvn:111125560"/>
<keyword evidence="3" id="KW-1185">Reference proteome</keyword>
<dbReference type="PANTHER" id="PTHR16897">
    <property type="entry name" value="OS10G0105400 PROTEIN"/>
    <property type="match status" value="1"/>
</dbReference>
<dbReference type="InterPro" id="IPR000742">
    <property type="entry name" value="EGF"/>
</dbReference>
<feature type="signal peptide" evidence="1">
    <location>
        <begin position="1"/>
        <end position="23"/>
    </location>
</feature>
<dbReference type="OrthoDB" id="5983081at2759"/>
<proteinExistence type="predicted"/>
<dbReference type="RefSeq" id="XP_022325205.1">
    <property type="nucleotide sequence ID" value="XM_022469497.1"/>
</dbReference>
<sequence length="3414" mass="376144">MELHWIASCLFLVTLSFVGHVTAFTVEPDCLPYEPPDSDSVFLDSNVEPYRNNVCSVNYTRVKTVTETIECPSYRCCSGFSTESDADIECLAAICDRKITKTGACQNAAEGGRSQLILGSPVTASSGQCNEPEVCSNCGSGFYADGPKCKICEAITNCEHTECSNGTNARCVQCEGTVINAVYGRALTPAADGGLSCKRACSWRSDSKRCYPGTCLHELYENCNCSIGFNGTHCEKITEPVSVTYNEATLEFGTSTSKNPTDPNDITQPQPKIWANELQFNVLKTKITASWIPTGPIPNITNHYVTEFKVGLVEGSVAYEITQASGMVISESKSCTELSVLAPKTSAYTCQVDFTFASLFSHNDTLEWSYKVKNGGYVKVLNRETTTEETFFYEGQESTASYLYHFDTVKPTSANDEPLSAPDLTNSSLITISWNNWTDDLSGISHFEYELTDIGYGTSVLIKKESNISSVLVSTDFTAPADGLYQVVLTCYDLAGNFKSARQIFLYDNSSTIDITAGHRIIDTVSSSNTSNTWVVTPITSLSVEWDGHFVNSRHKNNQWLTGAKAYGGIDKTSKYDDNSGVITINSIDHEDGITDFKLKLEINSDETTITQQLAEYSVFNIHKQLETFTGISWKNGDRMKITITAFDIMGTTKRDNIILYKDTTPPNITNLWLTKEDELGVAVFGFTDFNEMTIEWSAEDLDSGIDGMTWRIYDADDNTLQHGIEHVPPQGDATNMSDCINKYQNASRGADCYCTAFVGCFHRHFVVKPVVPSSGLQGVHDADYFIEVMATNKAQLQTVARTRISIDTSPPHSGFVLDGSDGQKEVDYQQGLTLQAHWSGFFDRESGVRFYQYGFSTECLTSGNFSLVSNHSSIVQTTTSLDASMTMTSEGTYYITVVAFNAASQPSEPVCSDGVTIDNSSSSMKEFSISNAHIRGGIVKESGDYWIVSDDRKRRKIYNTTSCSSIATSVTGLDIIPIERDSDGNILEEDGNTVCPGATGAPTDLTPVLSSATMYYLEWKENAGKSGIYNYELGVDSVPDSASPSILPFSSTGHHPSFRLPSNVLPVNSEFYFFIKTITKANKENIQSVKCILDVTAPTFPASVSISITSDNKYLVASWPTAFSDSEDPFELDIEFALGTEEYGTQIQKFEPLQIGATCTSLTPALCTAVAVNSLNWNLHGFHEYYVTVKATNRAGLSSQVVSSPYIHGTQKVTAGKVIEISSVNITTYVPVMDIEDIDFQSETDKISSRWSGFYHPNSNVTFALSIGSTKGGNDIVNNQDVGTNTMYTASGLSLANLQTYYVTIMASTAYQTTTVTSDGVTVVQEDTSLPGVTVKDGILCTMNVDHNMTFFTHHDVDNRKRCEDDIDYQASVTTLSSHWDIPATKAHYLTDVFIKVEVKDAIGMTWTSVTEWVYLMTHYHHTFTGLNLSPGRTYRSSVKFCARLFCFIPVNSDGVTILANNPVTGNLTVNHQDSGTEAISIEFDRFYDPDIVSPTDKYNVVDKYEYTIADNSTNGKVHTQWDTITATPSAQKVSFTVALTGKMDFSKCRNLVIRGYNKAGLYNTVSAGIKDCAQFNPILIVPNIIVDAVGPADPADDKKGLGVSLPENAVWSVADADYTPFRTILSAVWHSGRYSSYKWAVIEDKSPESLTYNKPTNPLSLNDPCSHADVVHSKCGTTANEYVNVIFNDNEYLIHGKTYMICIHADEENVTNELWTNVLPELSVCTDGVIVDLTNPTVADVWLGNVQNTKYQVESSDFYVNWKSFVDIEELGVGKHHTGISHYDVIIGSTEGGNDVVDITNVGVVNHAHFGSLTLHSGHKYYATVTGYDFVGRKASKTSDFLIVDFTPPSITDEPIRLRTGRHITSTTEVSVCWSNIFDDVESGIDYFLWSVGSMPGYNDLMKFTKVNAVCATNNPSSLNLMEGHAYYINVRAFNKAGLSNTVTSWAFVVEASPPTAGHVYDGDVSQSSVQKDLDFQTHLDYLSAYWEGFNDPHSTIKEYYISIGTCPRCQDLLQHQTIGIVYDYRLTGVGLAVGMTYYTSITACNTADLCTTVTSDGVLIDNSPPNPGRVRDGSGSVDVEYQASKSHVSASWYGFSDSQSGLHKFVWKAGTSPGADNIFNVTFQYLHLNTFARSLPLTRDLPTNARIYVTVGCYNNAGLYVEVSSNGFIVDDTEPVIAKEPSFSAKFVTYDAGTDQFYQMHRTMLKVEWQVDDPESYIERQYLTIKSHVGGEFNSAPTQINGIVRDYIFSDLDLHDGVEYFVVLIVCNGAGLCANATSKALLVDSTPPNRGMFAIQTDHAANLSRHVDGHMTWTYKKTVSVLLAWIGFDDSHSNIRHYSINIGSSFFSSDLNQEPGEPFVIPHNDTGDRKENEGVVQTSVLPTQSLTRHTYIYIHMWAENMAGLKSAIIHSKFRKEAGGPLQLVRRCEAYTCEGHCTCAAQDKRCPISSLVACVNDTASDSHSRLMVTDHIGFTSSDVNYTPSDSVLQASWRITQIQNYQPVWYQWSVGYTSGDSPEGVFDASTELVWHDAASITQMTYTTKKGIKLKQGMKYSFFVRVWYSTTVFGDFKSDGVTISSQPPITTVVNGAAVTEVRRYSTVRDMDFIKYGSQITVDWADKFVNSSTSVSSYKLYISTTQGGHNIHSVETSLSASDTRFNILSMNVRSGVRYFSNVIAYTPAGLHRIESSDGFILDSNPPSKGVVFDGTGLVDLQFQDSDTTVAAHWHGFIDLDSGIRWYHWCVGSTPSLNADVCDVVSWRNVGLHTKIRLQLSRKLPECVYSKVYATDQVGFDSSVAVSNGYCSDTSSPVPLYLTTVEDNIVVNGAFNRYKHRIKFEDLNTTNICDGAINIGITGWSLLTDTCAVVVESSLSQTENFFVHVRGGLQQKLSLFAGLYRLTFVSSHAHIDNARTANREGFVSLGTQRHIFLLYTKPYRQDGHRLGSGRELVSWHNHTFYFNVTTGGAVDLVLGSVGHLSGIYVDDVRLQFINTSDLAINDTVHGHTTFLHEWSSVHAGWSFFNPGPSPIIDYMWAVGFSYGGIQIQTFKSTGLLPFGSKNDVTLVHNASVYYTVIATNAVGKISVSYSSRILVDLTPPVISEVNDGRGPDEDYSGVSTVFVNWKASDPESGIRTCEWAVGYSPESSDLKTFSVMVTYSGYLDVNFTDTENNTIYSTVRCTNNAGLVTYAFSDGIKISQNAPNASNVQMSHVTLSQTEYPPSDGFQGVSDSLRLYWSGFDDPVGISSHKMEIDFFDSYEDFLTTMTFPQNQTVQYMHLSKLSMKNGIQKIKINSKNTLGISSDHTLYNVSVYTSPPDRNSTLTPEVTWSPATLKFAVSWADIFTSPYPLRFEVSAGLAEGGAEILQWAETLNTTLEFEMPKSITEFNGYDVFVYIRAIAAGGLYAGVKGKVKLPA</sequence>
<accession>A0A8B8DC21</accession>
<dbReference type="SUPFAM" id="SSF49265">
    <property type="entry name" value="Fibronectin type III"/>
    <property type="match status" value="1"/>
</dbReference>
<gene>
    <name evidence="4" type="primary">LOC111125560</name>
</gene>
<organism evidence="3 4">
    <name type="scientific">Crassostrea virginica</name>
    <name type="common">Eastern oyster</name>
    <dbReference type="NCBI Taxonomy" id="6565"/>
    <lineage>
        <taxon>Eukaryota</taxon>
        <taxon>Metazoa</taxon>
        <taxon>Spiralia</taxon>
        <taxon>Lophotrochozoa</taxon>
        <taxon>Mollusca</taxon>
        <taxon>Bivalvia</taxon>
        <taxon>Autobranchia</taxon>
        <taxon>Pteriomorphia</taxon>
        <taxon>Ostreida</taxon>
        <taxon>Ostreoidea</taxon>
        <taxon>Ostreidae</taxon>
        <taxon>Crassostrea</taxon>
    </lineage>
</organism>
<reference evidence="4" key="1">
    <citation type="submission" date="2025-08" db="UniProtKB">
        <authorList>
            <consortium name="RefSeq"/>
        </authorList>
    </citation>
    <scope>IDENTIFICATION</scope>
    <source>
        <tissue evidence="4">Whole sample</tissue>
    </source>
</reference>
<evidence type="ECO:0000259" key="2">
    <source>
        <dbReference type="PROSITE" id="PS01186"/>
    </source>
</evidence>